<gene>
    <name evidence="3" type="ORF">D3877_28550</name>
</gene>
<proteinExistence type="predicted"/>
<dbReference type="Pfam" id="PF13692">
    <property type="entry name" value="Glyco_trans_1_4"/>
    <property type="match status" value="1"/>
</dbReference>
<dbReference type="AlphaFoldDB" id="A0A418VL70"/>
<dbReference type="OrthoDB" id="9806525at2"/>
<organism evidence="3 4">
    <name type="scientific">Azospirillum cavernae</name>
    <dbReference type="NCBI Taxonomy" id="2320860"/>
    <lineage>
        <taxon>Bacteria</taxon>
        <taxon>Pseudomonadati</taxon>
        <taxon>Pseudomonadota</taxon>
        <taxon>Alphaproteobacteria</taxon>
        <taxon>Rhodospirillales</taxon>
        <taxon>Azospirillaceae</taxon>
        <taxon>Azospirillum</taxon>
    </lineage>
</organism>
<keyword evidence="4" id="KW-1185">Reference proteome</keyword>
<comment type="caution">
    <text evidence="3">The sequence shown here is derived from an EMBL/GenBank/DDBJ whole genome shotgun (WGS) entry which is preliminary data.</text>
</comment>
<dbReference type="Gene3D" id="3.90.550.10">
    <property type="entry name" value="Spore Coat Polysaccharide Biosynthesis Protein SpsA, Chain A"/>
    <property type="match status" value="1"/>
</dbReference>
<dbReference type="Gene3D" id="3.40.50.2000">
    <property type="entry name" value="Glycogen Phosphorylase B"/>
    <property type="match status" value="2"/>
</dbReference>
<sequence>MSGVATERRLISTVIACHNRRDTTLRCLEGLRTAVRLVPDLRLETILVDDGGSDGTAPAVTAWFPDTRIIQADGALWWAGAMELGLRACDPTADFQLWLNDDVLLRDDALLRLLDAHDRWRDRHGQSPIIVGAVVAADDGAVTFGGGRRLGSHPLRSARLALDVQPQRCELINGNVILVPAPAAARLGGVDPVFIGTQGMADTDYGLRAVALGIDVIVAPGSAGVCERDRRPPPWRDPDLGVVDRLRAITGPRGCPWRSWLVFTRRHGGPWWPVWWAAPLIKRAFAVLAPDRSPAPRVALVEGVVPDYRLGLMRELAKSTHPRFIVYHGDGQAGLMAAGSAAPLPIAARRGRNLFWPRLCGGRVVWSAGVLEALTGGFDAVCVGLHTHDLGIWVLWLARRVLGRPRLMISGHFAFSQPGAWPFGPLRRFLRRCLARGADAVLPYTEEGAEQCRAAGIAADRVFVSGNSVDVAAARAAIAALPADALDVTRRRHGLADGSVFLFLGRLYPGKRVDAAIEAMRELARRGGRASLLIVGSGVDEARLKALAADLPDVRFAAAEFDPHALAALFALATAVIVPGAVGLVAAHAAAHGAPLIACHGGAPHGPEFAYLRHEENSLLTEAVDPVEIALAMERLCRDSALRARLRQGAWRTGDDLGLEQAANAYAMAARRAIGLPSGRGPSL</sequence>
<accession>A0A418VL70</accession>
<dbReference type="Pfam" id="PF00535">
    <property type="entry name" value="Glycos_transf_2"/>
    <property type="match status" value="1"/>
</dbReference>
<dbReference type="EMBL" id="QYUL01000006">
    <property type="protein sequence ID" value="RJF76836.1"/>
    <property type="molecule type" value="Genomic_DNA"/>
</dbReference>
<dbReference type="InterPro" id="IPR028098">
    <property type="entry name" value="Glyco_trans_4-like_N"/>
</dbReference>
<dbReference type="SUPFAM" id="SSF53756">
    <property type="entry name" value="UDP-Glycosyltransferase/glycogen phosphorylase"/>
    <property type="match status" value="1"/>
</dbReference>
<evidence type="ECO:0000313" key="3">
    <source>
        <dbReference type="EMBL" id="RJF76836.1"/>
    </source>
</evidence>
<dbReference type="GO" id="GO:0016758">
    <property type="term" value="F:hexosyltransferase activity"/>
    <property type="evidence" value="ECO:0007669"/>
    <property type="project" value="TreeGrafter"/>
</dbReference>
<dbReference type="Proteomes" id="UP000283458">
    <property type="component" value="Unassembled WGS sequence"/>
</dbReference>
<dbReference type="InterPro" id="IPR050194">
    <property type="entry name" value="Glycosyltransferase_grp1"/>
</dbReference>
<dbReference type="PANTHER" id="PTHR45947:SF3">
    <property type="entry name" value="SULFOQUINOVOSYL TRANSFERASE SQD2"/>
    <property type="match status" value="1"/>
</dbReference>
<feature type="domain" description="Glycosyltransferase 2-like" evidence="1">
    <location>
        <begin position="12"/>
        <end position="119"/>
    </location>
</feature>
<evidence type="ECO:0000313" key="4">
    <source>
        <dbReference type="Proteomes" id="UP000283458"/>
    </source>
</evidence>
<dbReference type="RefSeq" id="WP_119834188.1">
    <property type="nucleotide sequence ID" value="NZ_QYUL01000006.1"/>
</dbReference>
<dbReference type="PANTHER" id="PTHR45947">
    <property type="entry name" value="SULFOQUINOVOSYL TRANSFERASE SQD2"/>
    <property type="match status" value="1"/>
</dbReference>
<protein>
    <submittedName>
        <fullName evidence="3">Glycosyltransferase</fullName>
    </submittedName>
</protein>
<dbReference type="SUPFAM" id="SSF53448">
    <property type="entry name" value="Nucleotide-diphospho-sugar transferases"/>
    <property type="match status" value="1"/>
</dbReference>
<feature type="domain" description="Glycosyltransferase subfamily 4-like N-terminal" evidence="2">
    <location>
        <begin position="308"/>
        <end position="466"/>
    </location>
</feature>
<name>A0A418VL70_9PROT</name>
<reference evidence="3 4" key="1">
    <citation type="submission" date="2018-09" db="EMBL/GenBank/DDBJ databases">
        <authorList>
            <person name="Zhu H."/>
        </authorList>
    </citation>
    <scope>NUCLEOTIDE SEQUENCE [LARGE SCALE GENOMIC DNA]</scope>
    <source>
        <strain evidence="3 4">K2W22B-5</strain>
    </source>
</reference>
<dbReference type="InterPro" id="IPR029044">
    <property type="entry name" value="Nucleotide-diphossugar_trans"/>
</dbReference>
<dbReference type="InterPro" id="IPR001173">
    <property type="entry name" value="Glyco_trans_2-like"/>
</dbReference>
<evidence type="ECO:0000259" key="2">
    <source>
        <dbReference type="Pfam" id="PF13579"/>
    </source>
</evidence>
<evidence type="ECO:0000259" key="1">
    <source>
        <dbReference type="Pfam" id="PF00535"/>
    </source>
</evidence>
<dbReference type="Pfam" id="PF13579">
    <property type="entry name" value="Glyco_trans_4_4"/>
    <property type="match status" value="1"/>
</dbReference>
<keyword evidence="3" id="KW-0808">Transferase</keyword>